<dbReference type="Proteomes" id="UP000008917">
    <property type="component" value="Chromosome"/>
</dbReference>
<sequence length="59" mass="6539">MTARTASEKTRTACTDLVPRQTVYAKVRVNQSAIPSQKEVPCYLFVAKTIVCQLTNLGH</sequence>
<gene>
    <name evidence="1" type="ordered locus">Varpa_2873</name>
</gene>
<reference evidence="2" key="1">
    <citation type="submission" date="2010-12" db="EMBL/GenBank/DDBJ databases">
        <title>Complete sequence of Variovorax paradoxus EPS.</title>
        <authorList>
            <consortium name="US DOE Joint Genome Institute"/>
            <person name="Lucas S."/>
            <person name="Copeland A."/>
            <person name="Lapidus A."/>
            <person name="Cheng J.-F."/>
            <person name="Goodwin L."/>
            <person name="Pitluck S."/>
            <person name="Teshima H."/>
            <person name="Detter J.C."/>
            <person name="Han C."/>
            <person name="Tapia R."/>
            <person name="Land M."/>
            <person name="Hauser L."/>
            <person name="Kyrpides N."/>
            <person name="Ivanova N."/>
            <person name="Ovchinnikova G."/>
            <person name="Orwin P."/>
            <person name="Han J.-I.G."/>
            <person name="Woyke T."/>
        </authorList>
    </citation>
    <scope>NUCLEOTIDE SEQUENCE [LARGE SCALE GENOMIC DNA]</scope>
    <source>
        <strain evidence="2">EPS</strain>
    </source>
</reference>
<dbReference type="KEGG" id="vpe:Varpa_2873"/>
<proteinExistence type="predicted"/>
<dbReference type="AlphaFoldDB" id="E6V4X8"/>
<reference evidence="1 2" key="2">
    <citation type="journal article" date="2013" name="Genome Announc.">
        <title>Genome of the Root-Associated Plant Growth-Promoting Bacterium Variovorax paradoxus Strain EPS.</title>
        <authorList>
            <person name="Han J.I."/>
            <person name="Spain J.C."/>
            <person name="Leadbetter J.R."/>
            <person name="Ovchinnikova G."/>
            <person name="Goodwin L.A."/>
            <person name="Han C.S."/>
            <person name="Woyke T."/>
            <person name="Davenport K.W."/>
            <person name="Orwin P.M."/>
        </authorList>
    </citation>
    <scope>NUCLEOTIDE SEQUENCE [LARGE SCALE GENOMIC DNA]</scope>
    <source>
        <strain evidence="1 2">EPS</strain>
    </source>
</reference>
<dbReference type="EMBL" id="CP002417">
    <property type="protein sequence ID" value="ADU37064.1"/>
    <property type="molecule type" value="Genomic_DNA"/>
</dbReference>
<dbReference type="STRING" id="595537.Varpa_2873"/>
<evidence type="ECO:0000313" key="1">
    <source>
        <dbReference type="EMBL" id="ADU37064.1"/>
    </source>
</evidence>
<dbReference type="RefSeq" id="WP_013541292.1">
    <property type="nucleotide sequence ID" value="NC_014931.1"/>
</dbReference>
<name>E6V4X8_VARPE</name>
<evidence type="ECO:0000313" key="2">
    <source>
        <dbReference type="Proteomes" id="UP000008917"/>
    </source>
</evidence>
<protein>
    <submittedName>
        <fullName evidence="1">Uncharacterized protein</fullName>
    </submittedName>
</protein>
<accession>E6V4X8</accession>
<organism evidence="1 2">
    <name type="scientific">Variovorax paradoxus (strain EPS)</name>
    <dbReference type="NCBI Taxonomy" id="595537"/>
    <lineage>
        <taxon>Bacteria</taxon>
        <taxon>Pseudomonadati</taxon>
        <taxon>Pseudomonadota</taxon>
        <taxon>Betaproteobacteria</taxon>
        <taxon>Burkholderiales</taxon>
        <taxon>Comamonadaceae</taxon>
        <taxon>Variovorax</taxon>
    </lineage>
</organism>
<dbReference type="HOGENOM" id="CLU_2959548_0_0_4"/>